<proteinExistence type="predicted"/>
<organism evidence="1">
    <name type="scientific">Arion vulgaris</name>
    <dbReference type="NCBI Taxonomy" id="1028688"/>
    <lineage>
        <taxon>Eukaryota</taxon>
        <taxon>Metazoa</taxon>
        <taxon>Spiralia</taxon>
        <taxon>Lophotrochozoa</taxon>
        <taxon>Mollusca</taxon>
        <taxon>Gastropoda</taxon>
        <taxon>Heterobranchia</taxon>
        <taxon>Euthyneura</taxon>
        <taxon>Panpulmonata</taxon>
        <taxon>Eupulmonata</taxon>
        <taxon>Stylommatophora</taxon>
        <taxon>Helicina</taxon>
        <taxon>Arionoidea</taxon>
        <taxon>Arionidae</taxon>
        <taxon>Arion</taxon>
    </lineage>
</organism>
<evidence type="ECO:0000313" key="1">
    <source>
        <dbReference type="EMBL" id="CEK56058.1"/>
    </source>
</evidence>
<sequence>MTHNKTWHIGPFKRMNTNMTMGRDRKVEICYNTQLLETKNKNQKITENNCKER</sequence>
<dbReference type="AlphaFoldDB" id="A0A0B6YIK8"/>
<dbReference type="EMBL" id="HACG01009193">
    <property type="protein sequence ID" value="CEK56058.1"/>
    <property type="molecule type" value="Transcribed_RNA"/>
</dbReference>
<reference evidence="1" key="1">
    <citation type="submission" date="2014-12" db="EMBL/GenBank/DDBJ databases">
        <title>Insight into the proteome of Arion vulgaris.</title>
        <authorList>
            <person name="Aradska J."/>
            <person name="Bulat T."/>
            <person name="Smidak R."/>
            <person name="Sarate P."/>
            <person name="Gangsoo J."/>
            <person name="Sialana F."/>
            <person name="Bilban M."/>
            <person name="Lubec G."/>
        </authorList>
    </citation>
    <scope>NUCLEOTIDE SEQUENCE</scope>
    <source>
        <tissue evidence="1">Skin</tissue>
    </source>
</reference>
<gene>
    <name evidence="1" type="primary">ORF26683</name>
</gene>
<feature type="non-terminal residue" evidence="1">
    <location>
        <position position="53"/>
    </location>
</feature>
<accession>A0A0B6YIK8</accession>
<protein>
    <submittedName>
        <fullName evidence="1">Uncharacterized protein</fullName>
    </submittedName>
</protein>
<name>A0A0B6YIK8_9EUPU</name>